<dbReference type="RefSeq" id="WP_009128547.1">
    <property type="nucleotide sequence ID" value="NZ_CABKRN010000001.1"/>
</dbReference>
<dbReference type="InterPro" id="IPR025342">
    <property type="entry name" value="DUF4248"/>
</dbReference>
<accession>A0A3E5B8H1</accession>
<gene>
    <name evidence="1" type="ORF">DXB65_15480</name>
</gene>
<proteinExistence type="predicted"/>
<dbReference type="AlphaFoldDB" id="A0A3E5B8H1"/>
<dbReference type="Proteomes" id="UP000260983">
    <property type="component" value="Unassembled WGS sequence"/>
</dbReference>
<name>A0A3E5B8H1_9BACE</name>
<sequence length="78" mass="8735">MKTSEEDNEFQCRTYGKSELAQLYCPNIEAKTAVAKLNQWIALNPGLKEGLEDKGLRHCAKQYTPAQVRLIVNALGEP</sequence>
<dbReference type="EMBL" id="QSUL01000010">
    <property type="protein sequence ID" value="RGN33877.1"/>
    <property type="molecule type" value="Genomic_DNA"/>
</dbReference>
<comment type="caution">
    <text evidence="1">The sequence shown here is derived from an EMBL/GenBank/DDBJ whole genome shotgun (WGS) entry which is preliminary data.</text>
</comment>
<dbReference type="Pfam" id="PF14053">
    <property type="entry name" value="DUF4248"/>
    <property type="match status" value="1"/>
</dbReference>
<evidence type="ECO:0000313" key="1">
    <source>
        <dbReference type="EMBL" id="RGN33877.1"/>
    </source>
</evidence>
<organism evidence="1 2">
    <name type="scientific">Bacteroides oleiciplenus</name>
    <dbReference type="NCBI Taxonomy" id="626931"/>
    <lineage>
        <taxon>Bacteria</taxon>
        <taxon>Pseudomonadati</taxon>
        <taxon>Bacteroidota</taxon>
        <taxon>Bacteroidia</taxon>
        <taxon>Bacteroidales</taxon>
        <taxon>Bacteroidaceae</taxon>
        <taxon>Bacteroides</taxon>
    </lineage>
</organism>
<protein>
    <submittedName>
        <fullName evidence="1">DUF4248 domain-containing protein</fullName>
    </submittedName>
</protein>
<evidence type="ECO:0000313" key="2">
    <source>
        <dbReference type="Proteomes" id="UP000260983"/>
    </source>
</evidence>
<reference evidence="1 2" key="1">
    <citation type="submission" date="2018-08" db="EMBL/GenBank/DDBJ databases">
        <title>A genome reference for cultivated species of the human gut microbiota.</title>
        <authorList>
            <person name="Zou Y."/>
            <person name="Xue W."/>
            <person name="Luo G."/>
        </authorList>
    </citation>
    <scope>NUCLEOTIDE SEQUENCE [LARGE SCALE GENOMIC DNA]</scope>
    <source>
        <strain evidence="1 2">OM05-15BH</strain>
    </source>
</reference>